<proteinExistence type="predicted"/>
<dbReference type="AlphaFoldDB" id="A0A0L0W9H9"/>
<evidence type="ECO:0000313" key="1">
    <source>
        <dbReference type="EMBL" id="KNF08097.1"/>
    </source>
</evidence>
<gene>
    <name evidence="1" type="ORF">CLPU_10c01520</name>
</gene>
<comment type="caution">
    <text evidence="1">The sequence shown here is derived from an EMBL/GenBank/DDBJ whole genome shotgun (WGS) entry which is preliminary data.</text>
</comment>
<dbReference type="EMBL" id="LGSS01000010">
    <property type="protein sequence ID" value="KNF08097.1"/>
    <property type="molecule type" value="Genomic_DNA"/>
</dbReference>
<dbReference type="Proteomes" id="UP000037267">
    <property type="component" value="Unassembled WGS sequence"/>
</dbReference>
<protein>
    <submittedName>
        <fullName evidence="1">Uncharacterized protein</fullName>
    </submittedName>
</protein>
<accession>A0A0L0W9H9</accession>
<evidence type="ECO:0000313" key="2">
    <source>
        <dbReference type="Proteomes" id="UP000037267"/>
    </source>
</evidence>
<organism evidence="1 2">
    <name type="scientific">Gottschalkia purinilytica</name>
    <name type="common">Clostridium purinilyticum</name>
    <dbReference type="NCBI Taxonomy" id="1503"/>
    <lineage>
        <taxon>Bacteria</taxon>
        <taxon>Bacillati</taxon>
        <taxon>Bacillota</taxon>
        <taxon>Tissierellia</taxon>
        <taxon>Tissierellales</taxon>
        <taxon>Gottschalkiaceae</taxon>
        <taxon>Gottschalkia</taxon>
    </lineage>
</organism>
<dbReference type="RefSeq" id="WP_268760468.1">
    <property type="nucleotide sequence ID" value="NZ_LGSS01000010.1"/>
</dbReference>
<keyword evidence="2" id="KW-1185">Reference proteome</keyword>
<name>A0A0L0W9H9_GOTPU</name>
<dbReference type="STRING" id="1503.CLPU_10c01520"/>
<sequence>MKTITGKELMVYYCGKVKDLPVFGKEKSSLAATKELEKNI</sequence>
<reference evidence="2" key="1">
    <citation type="submission" date="2015-07" db="EMBL/GenBank/DDBJ databases">
        <title>Draft genome sequence of the purine-degrading Gottschalkia purinilyticum DSM 1384 (formerly Clostridium purinilyticum).</title>
        <authorList>
            <person name="Poehlein A."/>
            <person name="Schiel-Bengelsdorf B."/>
            <person name="Bengelsdorf F.R."/>
            <person name="Daniel R."/>
            <person name="Duerre P."/>
        </authorList>
    </citation>
    <scope>NUCLEOTIDE SEQUENCE [LARGE SCALE GENOMIC DNA]</scope>
    <source>
        <strain evidence="2">DSM 1384</strain>
    </source>
</reference>